<reference evidence="3 4" key="1">
    <citation type="submission" date="2019-02" db="EMBL/GenBank/DDBJ databases">
        <title>Deep-cultivation of Planctomycetes and their phenomic and genomic characterization uncovers novel biology.</title>
        <authorList>
            <person name="Wiegand S."/>
            <person name="Jogler M."/>
            <person name="Boedeker C."/>
            <person name="Pinto D."/>
            <person name="Vollmers J."/>
            <person name="Rivas-Marin E."/>
            <person name="Kohn T."/>
            <person name="Peeters S.H."/>
            <person name="Heuer A."/>
            <person name="Rast P."/>
            <person name="Oberbeckmann S."/>
            <person name="Bunk B."/>
            <person name="Jeske O."/>
            <person name="Meyerdierks A."/>
            <person name="Storesund J.E."/>
            <person name="Kallscheuer N."/>
            <person name="Luecker S."/>
            <person name="Lage O.M."/>
            <person name="Pohl T."/>
            <person name="Merkel B.J."/>
            <person name="Hornburger P."/>
            <person name="Mueller R.-W."/>
            <person name="Bruemmer F."/>
            <person name="Labrenz M."/>
            <person name="Spormann A.M."/>
            <person name="Op den Camp H."/>
            <person name="Overmann J."/>
            <person name="Amann R."/>
            <person name="Jetten M.S.M."/>
            <person name="Mascher T."/>
            <person name="Medema M.H."/>
            <person name="Devos D.P."/>
            <person name="Kaster A.-K."/>
            <person name="Ovreas L."/>
            <person name="Rohde M."/>
            <person name="Galperin M.Y."/>
            <person name="Jogler C."/>
        </authorList>
    </citation>
    <scope>NUCLEOTIDE SEQUENCE [LARGE SCALE GENOMIC DNA]</scope>
    <source>
        <strain evidence="3 4">Spa11</strain>
    </source>
</reference>
<dbReference type="KEGG" id="bmei:Spa11_21240"/>
<keyword evidence="4" id="KW-1185">Reference proteome</keyword>
<sequence precursor="true">MRIFCFAFAATFLAASAAYAADGDLARAYSISGGEDGVNEVGAVGYRCEATESPSCAAVEPCSCGDGISCGEAVGGAGCCAACGKTRAAAKPNPCAESHKGVFYANDFSYLKDPCYNGACLGDSLKWMPVGECGQWGTLDVGGQLRLRYHHEEGMGRQPGRSGFEDTTNDFLLTRMRLYTDWKASEIFRLYVEGIVADETGNSLYLPRPIDVNYGDLLNAFVDVTMTDEFKLRVGRQELLYGNQRTVSPLDWANTRRTFEGIRGLYKSGDWAIDGFYTNFVPVVDDQFDEADYDQSFYGLYSTYTESKTRSWDFYYLGYDDERIGVTPAASGDFSLHTFGARVWGTAHEKWLYEFEGAYQVGRQSGLDQDHNAGFTTAGLGRKLDKMAWDPTLWVYFDYASGDYPGGDFNRYNQLFPLAHKYLGFIDAVARSNVVSPNVLLTMKPRDKWDVLLWYYYFGAVTGSDVVPGVAVPSNQVAGQKDFGSELDLIAKYAISARSNILFGYSRLWAGSKIIGTNDAEFFYSQWELNF</sequence>
<evidence type="ECO:0000256" key="1">
    <source>
        <dbReference type="SAM" id="SignalP"/>
    </source>
</evidence>
<dbReference type="AlphaFoldDB" id="A0A518K814"/>
<organism evidence="3 4">
    <name type="scientific">Botrimarina mediterranea</name>
    <dbReference type="NCBI Taxonomy" id="2528022"/>
    <lineage>
        <taxon>Bacteria</taxon>
        <taxon>Pseudomonadati</taxon>
        <taxon>Planctomycetota</taxon>
        <taxon>Planctomycetia</taxon>
        <taxon>Pirellulales</taxon>
        <taxon>Lacipirellulaceae</taxon>
        <taxon>Botrimarina</taxon>
    </lineage>
</organism>
<evidence type="ECO:0000313" key="3">
    <source>
        <dbReference type="EMBL" id="QDV73925.1"/>
    </source>
</evidence>
<dbReference type="Pfam" id="PF13372">
    <property type="entry name" value="Alginate_exp"/>
    <property type="match status" value="1"/>
</dbReference>
<dbReference type="InterPro" id="IPR053728">
    <property type="entry name" value="Alginate_Permeability_Chnl"/>
</dbReference>
<keyword evidence="1" id="KW-0732">Signal</keyword>
<proteinExistence type="predicted"/>
<evidence type="ECO:0000313" key="4">
    <source>
        <dbReference type="Proteomes" id="UP000316426"/>
    </source>
</evidence>
<protein>
    <recommendedName>
        <fullName evidence="2">Alginate export domain-containing protein</fullName>
    </recommendedName>
</protein>
<feature type="domain" description="Alginate export" evidence="2">
    <location>
        <begin position="139"/>
        <end position="516"/>
    </location>
</feature>
<dbReference type="RefSeq" id="WP_145111747.1">
    <property type="nucleotide sequence ID" value="NZ_CP036349.1"/>
</dbReference>
<evidence type="ECO:0000259" key="2">
    <source>
        <dbReference type="Pfam" id="PF13372"/>
    </source>
</evidence>
<feature type="chain" id="PRO_5022163013" description="Alginate export domain-containing protein" evidence="1">
    <location>
        <begin position="21"/>
        <end position="531"/>
    </location>
</feature>
<dbReference type="EMBL" id="CP036349">
    <property type="protein sequence ID" value="QDV73925.1"/>
    <property type="molecule type" value="Genomic_DNA"/>
</dbReference>
<dbReference type="InterPro" id="IPR025388">
    <property type="entry name" value="Alginate_export_dom"/>
</dbReference>
<dbReference type="Proteomes" id="UP000316426">
    <property type="component" value="Chromosome"/>
</dbReference>
<dbReference type="Gene3D" id="2.40.160.100">
    <property type="match status" value="1"/>
</dbReference>
<gene>
    <name evidence="3" type="ORF">Spa11_21240</name>
</gene>
<accession>A0A518K814</accession>
<feature type="signal peptide" evidence="1">
    <location>
        <begin position="1"/>
        <end position="20"/>
    </location>
</feature>
<name>A0A518K814_9BACT</name>